<dbReference type="EMBL" id="FQ790280">
    <property type="protein sequence ID" value="CCD33984.1"/>
    <property type="molecule type" value="Genomic_DNA"/>
</dbReference>
<gene>
    <name evidence="1" type="ORF">BofuT4_uP043800.1</name>
</gene>
<evidence type="ECO:0000313" key="2">
    <source>
        <dbReference type="Proteomes" id="UP000008177"/>
    </source>
</evidence>
<evidence type="ECO:0000313" key="1">
    <source>
        <dbReference type="EMBL" id="CCD33984.1"/>
    </source>
</evidence>
<dbReference type="InParanoid" id="G2Y039"/>
<name>G2Y039_BOTF4</name>
<reference evidence="2" key="1">
    <citation type="journal article" date="2011" name="PLoS Genet.">
        <title>Genomic analysis of the necrotrophic fungal pathogens Sclerotinia sclerotiorum and Botrytis cinerea.</title>
        <authorList>
            <person name="Amselem J."/>
            <person name="Cuomo C.A."/>
            <person name="van Kan J.A."/>
            <person name="Viaud M."/>
            <person name="Benito E.P."/>
            <person name="Couloux A."/>
            <person name="Coutinho P.M."/>
            <person name="de Vries R.P."/>
            <person name="Dyer P.S."/>
            <person name="Fillinger S."/>
            <person name="Fournier E."/>
            <person name="Gout L."/>
            <person name="Hahn M."/>
            <person name="Kohn L."/>
            <person name="Lapalu N."/>
            <person name="Plummer K.M."/>
            <person name="Pradier J.M."/>
            <person name="Quevillon E."/>
            <person name="Sharon A."/>
            <person name="Simon A."/>
            <person name="ten Have A."/>
            <person name="Tudzynski B."/>
            <person name="Tudzynski P."/>
            <person name="Wincker P."/>
            <person name="Andrew M."/>
            <person name="Anthouard V."/>
            <person name="Beever R.E."/>
            <person name="Beffa R."/>
            <person name="Benoit I."/>
            <person name="Bouzid O."/>
            <person name="Brault B."/>
            <person name="Chen Z."/>
            <person name="Choquer M."/>
            <person name="Collemare J."/>
            <person name="Cotton P."/>
            <person name="Danchin E.G."/>
            <person name="Da Silva C."/>
            <person name="Gautier A."/>
            <person name="Giraud C."/>
            <person name="Giraud T."/>
            <person name="Gonzalez C."/>
            <person name="Grossetete S."/>
            <person name="Guldener U."/>
            <person name="Henrissat B."/>
            <person name="Howlett B.J."/>
            <person name="Kodira C."/>
            <person name="Kretschmer M."/>
            <person name="Lappartient A."/>
            <person name="Leroch M."/>
            <person name="Levis C."/>
            <person name="Mauceli E."/>
            <person name="Neuveglise C."/>
            <person name="Oeser B."/>
            <person name="Pearson M."/>
            <person name="Poulain J."/>
            <person name="Poussereau N."/>
            <person name="Quesneville H."/>
            <person name="Rascle C."/>
            <person name="Schumacher J."/>
            <person name="Segurens B."/>
            <person name="Sexton A."/>
            <person name="Silva E."/>
            <person name="Sirven C."/>
            <person name="Soanes D.M."/>
            <person name="Talbot N.J."/>
            <person name="Templeton M."/>
            <person name="Yandava C."/>
            <person name="Yarden O."/>
            <person name="Zeng Q."/>
            <person name="Rollins J.A."/>
            <person name="Lebrun M.H."/>
            <person name="Dickman M."/>
        </authorList>
    </citation>
    <scope>NUCLEOTIDE SEQUENCE [LARGE SCALE GENOMIC DNA]</scope>
    <source>
        <strain evidence="2">T4</strain>
    </source>
</reference>
<organism evidence="1 2">
    <name type="scientific">Botryotinia fuckeliana (strain T4)</name>
    <name type="common">Noble rot fungus</name>
    <name type="synonym">Botrytis cinerea</name>
    <dbReference type="NCBI Taxonomy" id="999810"/>
    <lineage>
        <taxon>Eukaryota</taxon>
        <taxon>Fungi</taxon>
        <taxon>Dikarya</taxon>
        <taxon>Ascomycota</taxon>
        <taxon>Pezizomycotina</taxon>
        <taxon>Leotiomycetes</taxon>
        <taxon>Helotiales</taxon>
        <taxon>Sclerotiniaceae</taxon>
        <taxon>Botrytis</taxon>
    </lineage>
</organism>
<protein>
    <submittedName>
        <fullName evidence="1">Uncharacterized protein</fullName>
    </submittedName>
</protein>
<accession>G2Y039</accession>
<dbReference type="HOGENOM" id="CLU_2922356_0_0_1"/>
<dbReference type="Proteomes" id="UP000008177">
    <property type="component" value="Unplaced contigs"/>
</dbReference>
<dbReference type="AlphaFoldDB" id="G2Y039"/>
<sequence>MISGASKLEIAPYFSHLAKLDVLAAAWDSSDGVRTRTRTPRLDGWKNRIKLNSQAPSADDE</sequence>
<proteinExistence type="predicted"/>